<accession>A0ABW5M867</accession>
<dbReference type="Proteomes" id="UP001597469">
    <property type="component" value="Unassembled WGS sequence"/>
</dbReference>
<dbReference type="InterPro" id="IPR001375">
    <property type="entry name" value="Peptidase_S9_cat"/>
</dbReference>
<dbReference type="RefSeq" id="WP_381525338.1">
    <property type="nucleotide sequence ID" value="NZ_JBHULN010000012.1"/>
</dbReference>
<dbReference type="SUPFAM" id="SSF53474">
    <property type="entry name" value="alpha/beta-Hydrolases"/>
    <property type="match status" value="1"/>
</dbReference>
<dbReference type="EMBL" id="JBHULN010000012">
    <property type="protein sequence ID" value="MFD2572747.1"/>
    <property type="molecule type" value="Genomic_DNA"/>
</dbReference>
<evidence type="ECO:0000313" key="4">
    <source>
        <dbReference type="EMBL" id="MFD2572747.1"/>
    </source>
</evidence>
<dbReference type="PANTHER" id="PTHR43037">
    <property type="entry name" value="UNNAMED PRODUCT-RELATED"/>
    <property type="match status" value="1"/>
</dbReference>
<evidence type="ECO:0000259" key="3">
    <source>
        <dbReference type="Pfam" id="PF00326"/>
    </source>
</evidence>
<dbReference type="Gene3D" id="3.40.50.1820">
    <property type="entry name" value="alpha/beta hydrolase"/>
    <property type="match status" value="1"/>
</dbReference>
<dbReference type="InterPro" id="IPR029058">
    <property type="entry name" value="AB_hydrolase_fold"/>
</dbReference>
<feature type="chain" id="PRO_5045419490" evidence="2">
    <location>
        <begin position="29"/>
        <end position="851"/>
    </location>
</feature>
<comment type="caution">
    <text evidence="4">The sequence shown here is derived from an EMBL/GenBank/DDBJ whole genome shotgun (WGS) entry which is preliminary data.</text>
</comment>
<name>A0ABW5M867_9BACT</name>
<dbReference type="InterPro" id="IPR050955">
    <property type="entry name" value="Plant_Biomass_Hydrol_Est"/>
</dbReference>
<keyword evidence="1 2" id="KW-0732">Signal</keyword>
<dbReference type="PANTHER" id="PTHR43037:SF4">
    <property type="entry name" value="PEPTIDASE S9 PROLYL OLIGOPEPTIDASE CATALYTIC DOMAIN-CONTAINING PROTEIN"/>
    <property type="match status" value="1"/>
</dbReference>
<dbReference type="Pfam" id="PF00326">
    <property type="entry name" value="Peptidase_S9"/>
    <property type="match status" value="1"/>
</dbReference>
<organism evidence="4 5">
    <name type="scientific">Spirosoma soli</name>
    <dbReference type="NCBI Taxonomy" id="1770529"/>
    <lineage>
        <taxon>Bacteria</taxon>
        <taxon>Pseudomonadati</taxon>
        <taxon>Bacteroidota</taxon>
        <taxon>Cytophagia</taxon>
        <taxon>Cytophagales</taxon>
        <taxon>Cytophagaceae</taxon>
        <taxon>Spirosoma</taxon>
    </lineage>
</organism>
<gene>
    <name evidence="4" type="ORF">ACFSUS_19055</name>
</gene>
<feature type="domain" description="Peptidase S9 prolyl oligopeptidase catalytic" evidence="3">
    <location>
        <begin position="384"/>
        <end position="545"/>
    </location>
</feature>
<evidence type="ECO:0000256" key="1">
    <source>
        <dbReference type="ARBA" id="ARBA00022729"/>
    </source>
</evidence>
<reference evidence="5" key="1">
    <citation type="journal article" date="2019" name="Int. J. Syst. Evol. Microbiol.">
        <title>The Global Catalogue of Microorganisms (GCM) 10K type strain sequencing project: providing services to taxonomists for standard genome sequencing and annotation.</title>
        <authorList>
            <consortium name="The Broad Institute Genomics Platform"/>
            <consortium name="The Broad Institute Genome Sequencing Center for Infectious Disease"/>
            <person name="Wu L."/>
            <person name="Ma J."/>
        </authorList>
    </citation>
    <scope>NUCLEOTIDE SEQUENCE [LARGE SCALE GENOMIC DNA]</scope>
    <source>
        <strain evidence="5">KCTC 42805</strain>
    </source>
</reference>
<evidence type="ECO:0000313" key="5">
    <source>
        <dbReference type="Proteomes" id="UP001597469"/>
    </source>
</evidence>
<proteinExistence type="predicted"/>
<sequence length="851" mass="92214">MTLLDASTMYNRITSVFFALLLSSATHAQVGQASTGSNSYQFTKGLVALTGSRYGREAIYTDPLAYQLYTNTLKQPTEGATFGTDDQGREIKWLAVTADSLNRLRLRGNFRGNGGAPAGPGVTPGSIRGGLGWGGGYTYLTYPSTRDQVALLNIKGNSNVYVNGELHMGDAYSMGYLHIPVKLKKGVNEFYVRGTTVTANLSFPAKSALLRTDDPTLPSIRIGESNTSLQAAVVVVNASTNGLMGLQIKSKVAGKELTTTLPPIPAMSSRKVAFLFDGSGVSAKGAQNCDLTLLQKGKQLDQATLSIEAVAPGASYSKTFVSQIDGSLQYYAVTPQLSASTAPSALFLSVHGAGVEASGQARAYKPKDWGTLVAATNRRPRGFNWEDWGRLDALEVLTIAKDEFKPDPRHIYLTGHSMGGHGTWFLGATYPDKWAAIAPCAGYPTLKEYGSADGVIPDSSTNPLEQTLLRAGNQSDVLKLVTNYKPLGVYVFHGDADQTVPVRYARQMRKLLGETQPDMSYYEYPGGSHWFGDHSVDWKPLFDFFKWHQLPVDSTVNAIDFTTANPGISSAYRWASIEQQTKPLHYSRMQLTRTKNAITGTTTNVDLLKLALNEFGAKAPVKITLDGGTAVDYTTTSTNDTLVLRKEKDRWTPTSRPEVTQKGPHRNGTFKEAFANRMLFVYGTSGNAAENEWAFTKARFDAETWYYRGNGAVDIIADTDFVPGQYADRGVVLFGNATTNKAWSKLLAKCPIQVSRGQVTVGSERYTGDDLGGYFIWPRADSPMASVAVVTGTGLAGMKAANANQYFAGGSGFPDFVFFNISMLRDGAKGIRTAGFFDNNWSLASQEGGKE</sequence>
<keyword evidence="5" id="KW-1185">Reference proteome</keyword>
<protein>
    <submittedName>
        <fullName evidence="4">Prolyl oligopeptidase family serine peptidase</fullName>
    </submittedName>
</protein>
<evidence type="ECO:0000256" key="2">
    <source>
        <dbReference type="SAM" id="SignalP"/>
    </source>
</evidence>
<feature type="signal peptide" evidence="2">
    <location>
        <begin position="1"/>
        <end position="28"/>
    </location>
</feature>